<proteinExistence type="predicted"/>
<dbReference type="AlphaFoldDB" id="A0A0K2VKK7"/>
<name>A0A0K2VKK7_LEPSM</name>
<dbReference type="EMBL" id="HACA01033637">
    <property type="protein sequence ID" value="CDW50998.1"/>
    <property type="molecule type" value="Transcribed_RNA"/>
</dbReference>
<protein>
    <submittedName>
        <fullName evidence="1">Uncharacterized protein</fullName>
    </submittedName>
</protein>
<feature type="non-terminal residue" evidence="1">
    <location>
        <position position="1"/>
    </location>
</feature>
<organism evidence="1">
    <name type="scientific">Lepeophtheirus salmonis</name>
    <name type="common">Salmon louse</name>
    <name type="synonym">Caligus salmonis</name>
    <dbReference type="NCBI Taxonomy" id="72036"/>
    <lineage>
        <taxon>Eukaryota</taxon>
        <taxon>Metazoa</taxon>
        <taxon>Ecdysozoa</taxon>
        <taxon>Arthropoda</taxon>
        <taxon>Crustacea</taxon>
        <taxon>Multicrustacea</taxon>
        <taxon>Hexanauplia</taxon>
        <taxon>Copepoda</taxon>
        <taxon>Siphonostomatoida</taxon>
        <taxon>Caligidae</taxon>
        <taxon>Lepeophtheirus</taxon>
    </lineage>
</organism>
<accession>A0A0K2VKK7</accession>
<sequence>VNNITFCTYDPSIPFLFPFPHKHISVNENICYKKVHVIIYPSGSSYNFLINSTLLSHIINSLKLYFISCCV</sequence>
<reference evidence="1" key="1">
    <citation type="submission" date="2014-05" db="EMBL/GenBank/DDBJ databases">
        <authorList>
            <person name="Chronopoulou M."/>
        </authorList>
    </citation>
    <scope>NUCLEOTIDE SEQUENCE</scope>
    <source>
        <tissue evidence="1">Whole organism</tissue>
    </source>
</reference>
<evidence type="ECO:0000313" key="1">
    <source>
        <dbReference type="EMBL" id="CDW50998.1"/>
    </source>
</evidence>